<name>A0ABX8C1T7_9ACTN</name>
<dbReference type="InterPro" id="IPR050206">
    <property type="entry name" value="FtsK/SpoIIIE/SftA"/>
</dbReference>
<evidence type="ECO:0000256" key="1">
    <source>
        <dbReference type="ARBA" id="ARBA00022741"/>
    </source>
</evidence>
<keyword evidence="7" id="KW-1185">Reference proteome</keyword>
<feature type="domain" description="FtsK" evidence="5">
    <location>
        <begin position="326"/>
        <end position="511"/>
    </location>
</feature>
<dbReference type="Pfam" id="PF01580">
    <property type="entry name" value="FtsK_SpoIIIE"/>
    <property type="match status" value="1"/>
</dbReference>
<dbReference type="EMBL" id="CP074132">
    <property type="protein sequence ID" value="QUX27895.1"/>
    <property type="molecule type" value="Genomic_DNA"/>
</dbReference>
<protein>
    <recommendedName>
        <fullName evidence="5">FtsK domain-containing protein</fullName>
    </recommendedName>
</protein>
<gene>
    <name evidence="6" type="ORF">KGD83_21830</name>
</gene>
<dbReference type="PANTHER" id="PTHR22683">
    <property type="entry name" value="SPORULATION PROTEIN RELATED"/>
    <property type="match status" value="1"/>
</dbReference>
<sequence length="668" mass="72272">MSATHPEREPDDTEIHDAEVIAFPGRPSPEVGEESEVVDAEIVTDNEDQEEPKEPAPSTEVALRPKSRAVAMPASVRTAAHKAGEVAKRPDKLALAVLKHELVYGSVGTARGAGHVWRWMTAAELDTQLAVKPELVLTTRKKRRNVVLTGAGTTAVAGTAAWFLLTPAVPIIALLMVLAVAGGLERRRAALGDAETGHAALGGSPSGKEVKRVFVAAKLAKQVDQIRVVGPVTRTDGAWEATLELPPGTTYKNATKKRGELAGAIGVDEVQVALDPVKGHNGRVRLWVADEDPMQGSRVENPLATRAPEKVNFWTDKLFAGRDARGRAVEFKMVERSYMIGGEPGGGKSVASNNVLAWFFLDPRTQVYLADGKFGFDLMVWEPMAKFVLTDKRPEAMIAMLREVIAEMDRRYKILRKIGAPKVTEAIAKKYDLHPIVVHIDEVQFWSASGDTKADKEFMTALADIVGRGRAAGIITGVITQRPAAEVVPTRLRDILSIRWALRCTTPAASDTILGTGWAGRGYSAALFEPDQRGAGYVLAEGSSPVQTRAAFIDPDRGELQAIADRAWALRKEAGTLPKSDERTDVRLLNAVLGAMGEADKVHSDMLVARLAKTDEFADLTQETLAKMLRPLGVVSKGVWAAKIEDPATKTTRQGYEKEAVLAALERV</sequence>
<evidence type="ECO:0000313" key="7">
    <source>
        <dbReference type="Proteomes" id="UP000678016"/>
    </source>
</evidence>
<dbReference type="SUPFAM" id="SSF52540">
    <property type="entry name" value="P-loop containing nucleoside triphosphate hydrolases"/>
    <property type="match status" value="1"/>
</dbReference>
<evidence type="ECO:0000313" key="6">
    <source>
        <dbReference type="EMBL" id="QUX27895.1"/>
    </source>
</evidence>
<dbReference type="Proteomes" id="UP000678016">
    <property type="component" value="Chromosome"/>
</dbReference>
<dbReference type="RefSeq" id="WP_212640937.1">
    <property type="nucleotide sequence ID" value="NZ_CP074132.1"/>
</dbReference>
<proteinExistence type="predicted"/>
<keyword evidence="2 3" id="KW-0067">ATP-binding</keyword>
<evidence type="ECO:0000256" key="2">
    <source>
        <dbReference type="ARBA" id="ARBA00022840"/>
    </source>
</evidence>
<feature type="compositionally biased region" description="Basic and acidic residues" evidence="4">
    <location>
        <begin position="1"/>
        <end position="19"/>
    </location>
</feature>
<evidence type="ECO:0000256" key="3">
    <source>
        <dbReference type="PROSITE-ProRule" id="PRU00289"/>
    </source>
</evidence>
<feature type="binding site" evidence="3">
    <location>
        <begin position="342"/>
        <end position="349"/>
    </location>
    <ligand>
        <name>ATP</name>
        <dbReference type="ChEBI" id="CHEBI:30616"/>
    </ligand>
</feature>
<dbReference type="InterPro" id="IPR002543">
    <property type="entry name" value="FtsK_dom"/>
</dbReference>
<accession>A0ABX8C1T7</accession>
<dbReference type="PROSITE" id="PS50901">
    <property type="entry name" value="FTSK"/>
    <property type="match status" value="1"/>
</dbReference>
<feature type="region of interest" description="Disordered" evidence="4">
    <location>
        <begin position="1"/>
        <end position="63"/>
    </location>
</feature>
<feature type="compositionally biased region" description="Acidic residues" evidence="4">
    <location>
        <begin position="31"/>
        <end position="51"/>
    </location>
</feature>
<reference evidence="7" key="1">
    <citation type="submission" date="2021-05" db="EMBL/GenBank/DDBJ databases">
        <title>Direct Submission.</title>
        <authorList>
            <person name="Li K."/>
            <person name="Gao J."/>
        </authorList>
    </citation>
    <scope>NUCLEOTIDE SEQUENCE [LARGE SCALE GENOMIC DNA]</scope>
    <source>
        <strain evidence="7">HDS12</strain>
    </source>
</reference>
<organism evidence="6 7">
    <name type="scientific">Nocardiopsis akebiae</name>
    <dbReference type="NCBI Taxonomy" id="2831968"/>
    <lineage>
        <taxon>Bacteria</taxon>
        <taxon>Bacillati</taxon>
        <taxon>Actinomycetota</taxon>
        <taxon>Actinomycetes</taxon>
        <taxon>Streptosporangiales</taxon>
        <taxon>Nocardiopsidaceae</taxon>
        <taxon>Nocardiopsis</taxon>
    </lineage>
</organism>
<dbReference type="PANTHER" id="PTHR22683:SF41">
    <property type="entry name" value="DNA TRANSLOCASE FTSK"/>
    <property type="match status" value="1"/>
</dbReference>
<dbReference type="InterPro" id="IPR027417">
    <property type="entry name" value="P-loop_NTPase"/>
</dbReference>
<dbReference type="Gene3D" id="3.40.50.300">
    <property type="entry name" value="P-loop containing nucleotide triphosphate hydrolases"/>
    <property type="match status" value="1"/>
</dbReference>
<evidence type="ECO:0000256" key="4">
    <source>
        <dbReference type="SAM" id="MobiDB-lite"/>
    </source>
</evidence>
<evidence type="ECO:0000259" key="5">
    <source>
        <dbReference type="PROSITE" id="PS50901"/>
    </source>
</evidence>
<keyword evidence="1 3" id="KW-0547">Nucleotide-binding</keyword>